<dbReference type="RefSeq" id="XP_047762525.1">
    <property type="nucleotide sequence ID" value="XM_047904769.1"/>
</dbReference>
<evidence type="ECO:0000313" key="1">
    <source>
        <dbReference type="EMBL" id="UJO18159.1"/>
    </source>
</evidence>
<gene>
    <name evidence="1" type="ORF">CLAFUR5_05621</name>
</gene>
<dbReference type="EMBL" id="CP090167">
    <property type="protein sequence ID" value="UJO18159.1"/>
    <property type="molecule type" value="Genomic_DNA"/>
</dbReference>
<dbReference type="GeneID" id="71985499"/>
<reference evidence="1" key="1">
    <citation type="submission" date="2021-12" db="EMBL/GenBank/DDBJ databases">
        <authorList>
            <person name="Zaccaron A."/>
            <person name="Stergiopoulos I."/>
        </authorList>
    </citation>
    <scope>NUCLEOTIDE SEQUENCE</scope>
    <source>
        <strain evidence="1">Race5_Kim</strain>
    </source>
</reference>
<accession>A0A9Q8LJ91</accession>
<sequence length="381" mass="43125">MSSTPTSATLTSINAPDDLWHERLHTVCYKHFSHYDEDFQHMQLYWGCLTRLFTHWLKSKNLPIPDWTTTNPRLPAWVTILFETDEMRIVNNTDRLFTGGADESVASLMDGLYNHTFSTWFAEAAHAQDLASSSSSSSEHEHSHVCHHDLLLEFLNYILLTPIATSTTILYEDEAMTQNEILYNGMLHSAFTLLKHHRYAEDARICPPLSLNVDHITGIREMVIPFKIFHAFVAAGCELDDFGDALAQWLPGALLLKARMEITYTAAPYEEEVATSPSSSGENETVTVINPTSLTSLRISVPGDEAQSHEYQDFFDEHIRPYLEGREVFVEAADVKERGKWEGKDGPYEVDEEGNVLRPRVLGVLGVIEHLVMEERAGEVQ</sequence>
<organism evidence="1 2">
    <name type="scientific">Passalora fulva</name>
    <name type="common">Tomato leaf mold</name>
    <name type="synonym">Cladosporium fulvum</name>
    <dbReference type="NCBI Taxonomy" id="5499"/>
    <lineage>
        <taxon>Eukaryota</taxon>
        <taxon>Fungi</taxon>
        <taxon>Dikarya</taxon>
        <taxon>Ascomycota</taxon>
        <taxon>Pezizomycotina</taxon>
        <taxon>Dothideomycetes</taxon>
        <taxon>Dothideomycetidae</taxon>
        <taxon>Mycosphaerellales</taxon>
        <taxon>Mycosphaerellaceae</taxon>
        <taxon>Fulvia</taxon>
    </lineage>
</organism>
<dbReference type="AlphaFoldDB" id="A0A9Q8LJ91"/>
<protein>
    <submittedName>
        <fullName evidence="1">Uncharacterized protein</fullName>
    </submittedName>
</protein>
<reference evidence="1" key="2">
    <citation type="journal article" date="2022" name="Microb. Genom.">
        <title>A chromosome-scale genome assembly of the tomato pathogen Cladosporium fulvum reveals a compartmentalized genome architecture and the presence of a dispensable chromosome.</title>
        <authorList>
            <person name="Zaccaron A.Z."/>
            <person name="Chen L.H."/>
            <person name="Samaras A."/>
            <person name="Stergiopoulos I."/>
        </authorList>
    </citation>
    <scope>NUCLEOTIDE SEQUENCE</scope>
    <source>
        <strain evidence="1">Race5_Kim</strain>
    </source>
</reference>
<dbReference type="OMA" id="SHYDEDF"/>
<dbReference type="Proteomes" id="UP000756132">
    <property type="component" value="Chromosome 5"/>
</dbReference>
<dbReference type="OrthoDB" id="10384901at2759"/>
<name>A0A9Q8LJ91_PASFU</name>
<dbReference type="KEGG" id="ffu:CLAFUR5_05621"/>
<keyword evidence="2" id="KW-1185">Reference proteome</keyword>
<evidence type="ECO:0000313" key="2">
    <source>
        <dbReference type="Proteomes" id="UP000756132"/>
    </source>
</evidence>
<proteinExistence type="predicted"/>